<reference evidence="2 3" key="1">
    <citation type="journal article" date="2024" name="Ann. Entomol. Soc. Am.">
        <title>Genomic analyses of the southern and eastern yellowjacket wasps (Hymenoptera: Vespidae) reveal evolutionary signatures of social life.</title>
        <authorList>
            <person name="Catto M.A."/>
            <person name="Caine P.B."/>
            <person name="Orr S.E."/>
            <person name="Hunt B.G."/>
            <person name="Goodisman M.A.D."/>
        </authorList>
    </citation>
    <scope>NUCLEOTIDE SEQUENCE [LARGE SCALE GENOMIC DNA]</scope>
    <source>
        <strain evidence="2">232</strain>
        <tissue evidence="2">Head and thorax</tissue>
    </source>
</reference>
<evidence type="ECO:0000313" key="2">
    <source>
        <dbReference type="EMBL" id="KAL2719719.1"/>
    </source>
</evidence>
<protein>
    <submittedName>
        <fullName evidence="2">Uncharacterized protein</fullName>
    </submittedName>
</protein>
<keyword evidence="3" id="KW-1185">Reference proteome</keyword>
<dbReference type="Proteomes" id="UP001607303">
    <property type="component" value="Unassembled WGS sequence"/>
</dbReference>
<evidence type="ECO:0000313" key="3">
    <source>
        <dbReference type="Proteomes" id="UP001607303"/>
    </source>
</evidence>
<name>A0ABD2AGH2_VESMC</name>
<organism evidence="2 3">
    <name type="scientific">Vespula maculifrons</name>
    <name type="common">Eastern yellow jacket</name>
    <name type="synonym">Wasp</name>
    <dbReference type="NCBI Taxonomy" id="7453"/>
    <lineage>
        <taxon>Eukaryota</taxon>
        <taxon>Metazoa</taxon>
        <taxon>Ecdysozoa</taxon>
        <taxon>Arthropoda</taxon>
        <taxon>Hexapoda</taxon>
        <taxon>Insecta</taxon>
        <taxon>Pterygota</taxon>
        <taxon>Neoptera</taxon>
        <taxon>Endopterygota</taxon>
        <taxon>Hymenoptera</taxon>
        <taxon>Apocrita</taxon>
        <taxon>Aculeata</taxon>
        <taxon>Vespoidea</taxon>
        <taxon>Vespidae</taxon>
        <taxon>Vespinae</taxon>
        <taxon>Vespula</taxon>
    </lineage>
</organism>
<dbReference type="AlphaFoldDB" id="A0ABD2AGH2"/>
<feature type="compositionally biased region" description="Polar residues" evidence="1">
    <location>
        <begin position="121"/>
        <end position="132"/>
    </location>
</feature>
<sequence>MNQIKWGCPIYNGTITNPPDGIQVNLARKGPSHLILILYKWLLLNLKDIDVINECLYIFNHILSVNGIVLSMIVNVFRNLFNASWRYYRPTGLELEGIIDCVRKCLSKGRPTMQAEPLSMKTRNGTEGYPQSHNEHSMRSYKNKDDEGNIFNGNDDEPSRVPRTLSYKTTIEGWYEALEYIASKDPKISNIIAGCNRNRSERYVEALSDGARGSAIIVEYFL</sequence>
<accession>A0ABD2AGH2</accession>
<dbReference type="EMBL" id="JAYRBN010000119">
    <property type="protein sequence ID" value="KAL2719719.1"/>
    <property type="molecule type" value="Genomic_DNA"/>
</dbReference>
<evidence type="ECO:0000256" key="1">
    <source>
        <dbReference type="SAM" id="MobiDB-lite"/>
    </source>
</evidence>
<gene>
    <name evidence="2" type="ORF">V1477_021213</name>
</gene>
<comment type="caution">
    <text evidence="2">The sequence shown here is derived from an EMBL/GenBank/DDBJ whole genome shotgun (WGS) entry which is preliminary data.</text>
</comment>
<proteinExistence type="predicted"/>
<feature type="region of interest" description="Disordered" evidence="1">
    <location>
        <begin position="120"/>
        <end position="140"/>
    </location>
</feature>